<feature type="region of interest" description="Disordered" evidence="6">
    <location>
        <begin position="208"/>
        <end position="302"/>
    </location>
</feature>
<feature type="transmembrane region" description="Helical" evidence="7">
    <location>
        <begin position="752"/>
        <end position="769"/>
    </location>
</feature>
<feature type="transmembrane region" description="Helical" evidence="7">
    <location>
        <begin position="493"/>
        <end position="515"/>
    </location>
</feature>
<feature type="transmembrane region" description="Helical" evidence="7">
    <location>
        <begin position="625"/>
        <end position="658"/>
    </location>
</feature>
<evidence type="ECO:0000256" key="5">
    <source>
        <dbReference type="ARBA" id="ARBA00023136"/>
    </source>
</evidence>
<dbReference type="Pfam" id="PF03600">
    <property type="entry name" value="CitMHS"/>
    <property type="match status" value="1"/>
</dbReference>
<sequence length="961" mass="106626">MAVIKAALSARRKYRTLFQQQVSQPHVFAPKTKSRQVRTPTRPTHLAPIDYHNYTKLANESFTVDIELLQLPASLDQKPTANRGSANYFERKTLLGRQKLRKKLEDEAMKFSHSVQFNSVPEWSHAYINYSNLKKLIYSLEKAHRQATTGMRDVETSPLVESDPDKIYSRALDEELSKITEFYTAKEEEILAEVEDLLNDSEDFVAETEELDEEGLAGASKRRRSSPVAFRNSFGRPRRSSLSTSIENIEEEAEDSEDEDDTADETSALRRKSTSAGKTYRPLDSSMHSGRDSIATFRDGASRRRKASVGTMDFSDSAIQALFSSSITLKKRSIGQFTSLSELKSYVQLNKTGFSKALKKYDKILDRKLKSEYLTNRVDSSYPFQQSTMDRLDEQIRNVEDCYAKVAANGDISVARKELRLHLREHVVWERNTVWREMIGIERKAQAANLGIRPTLLNGQASGSGGHKQGDEIELEATKEIDTPVGRYRCPRWLFSSTFFTLMGILVVFVVLLTIPIMKKSEQQNCLAMLVFVSLLWATEVIPLFTTSMLIPFLVVLLQVMRSEEKPHHRLDAKEATKAVFAAMWTPVIMLLLGGFTIAAALSKYHIAKMMATFVLSKAGNKPKIVLVTNMFVAMILSMWISNVAAPVLCFSIIQPLLRNLPADSSFTKALILGIALASNIGGAASPIASPQNIIALQNMDPNPSWGTWFFIALPVCIISIVLIWLLLVVTFPSKGVTIVPIRPIRDPFTGVQWFISIVTLGTIVLWCFSHQLDHYFGDMGVIAIIPMVLFFGTGILTKEDFNNFLWTIIILAAGGLSLGKAVSSSGLLHTIANAITESVHDFSLYGVLVVFASLIIVVATFISHTVAALIILPLVRQVGVNMADPHPNLLVMGAALLCSCAMGLPTSGFPNMTAIMMEDSQTGQRYLGVKHFITRGVPASIIAFTVVISVGYGLMLVAGL</sequence>
<dbReference type="EMBL" id="CAJPDQ010000021">
    <property type="protein sequence ID" value="CAF9924379.1"/>
    <property type="molecule type" value="Genomic_DNA"/>
</dbReference>
<organism evidence="9 10">
    <name type="scientific">Gomphillus americanus</name>
    <dbReference type="NCBI Taxonomy" id="1940652"/>
    <lineage>
        <taxon>Eukaryota</taxon>
        <taxon>Fungi</taxon>
        <taxon>Dikarya</taxon>
        <taxon>Ascomycota</taxon>
        <taxon>Pezizomycotina</taxon>
        <taxon>Lecanoromycetes</taxon>
        <taxon>OSLEUM clade</taxon>
        <taxon>Ostropomycetidae</taxon>
        <taxon>Ostropales</taxon>
        <taxon>Graphidaceae</taxon>
        <taxon>Gomphilloideae</taxon>
        <taxon>Gomphillus</taxon>
    </lineage>
</organism>
<evidence type="ECO:0000313" key="9">
    <source>
        <dbReference type="EMBL" id="CAF9924379.1"/>
    </source>
</evidence>
<evidence type="ECO:0000256" key="6">
    <source>
        <dbReference type="SAM" id="MobiDB-lite"/>
    </source>
</evidence>
<keyword evidence="2" id="KW-0813">Transport</keyword>
<feature type="compositionally biased region" description="Acidic residues" evidence="6">
    <location>
        <begin position="248"/>
        <end position="264"/>
    </location>
</feature>
<keyword evidence="3 7" id="KW-0812">Transmembrane</keyword>
<feature type="transmembrane region" description="Helical" evidence="7">
    <location>
        <begin position="937"/>
        <end position="959"/>
    </location>
</feature>
<feature type="transmembrane region" description="Helical" evidence="7">
    <location>
        <begin position="892"/>
        <end position="916"/>
    </location>
</feature>
<feature type="transmembrane region" description="Helical" evidence="7">
    <location>
        <begin position="804"/>
        <end position="824"/>
    </location>
</feature>
<dbReference type="CDD" id="cd01115">
    <property type="entry name" value="SLC13_permease"/>
    <property type="match status" value="1"/>
</dbReference>
<accession>A0A8H3FGX3</accession>
<dbReference type="OrthoDB" id="10260443at2759"/>
<comment type="caution">
    <text evidence="9">The sequence shown here is derived from an EMBL/GenBank/DDBJ whole genome shotgun (WGS) entry which is preliminary data.</text>
</comment>
<dbReference type="PANTHER" id="PTHR10283">
    <property type="entry name" value="SOLUTE CARRIER FAMILY 13 MEMBER"/>
    <property type="match status" value="1"/>
</dbReference>
<feature type="transmembrane region" description="Helical" evidence="7">
    <location>
        <begin position="527"/>
        <end position="560"/>
    </location>
</feature>
<keyword evidence="4 7" id="KW-1133">Transmembrane helix</keyword>
<dbReference type="Proteomes" id="UP000664169">
    <property type="component" value="Unassembled WGS sequence"/>
</dbReference>
<dbReference type="CDD" id="cd14478">
    <property type="entry name" value="SPX_PHO87_PHO90_like"/>
    <property type="match status" value="1"/>
</dbReference>
<feature type="transmembrane region" description="Helical" evidence="7">
    <location>
        <begin position="776"/>
        <end position="798"/>
    </location>
</feature>
<protein>
    <recommendedName>
        <fullName evidence="8">SPX domain-containing protein</fullName>
    </recommendedName>
</protein>
<dbReference type="GO" id="GO:0005315">
    <property type="term" value="F:phosphate transmembrane transporter activity"/>
    <property type="evidence" value="ECO:0007669"/>
    <property type="project" value="TreeGrafter"/>
</dbReference>
<feature type="transmembrane region" description="Helical" evidence="7">
    <location>
        <begin position="670"/>
        <end position="689"/>
    </location>
</feature>
<proteinExistence type="predicted"/>
<dbReference type="PANTHER" id="PTHR10283:SF92">
    <property type="entry name" value="LOW-AFFINITY PHOSPHATE TRANSPORTER PHO91"/>
    <property type="match status" value="1"/>
</dbReference>
<dbReference type="Pfam" id="PF03105">
    <property type="entry name" value="SPX"/>
    <property type="match status" value="2"/>
</dbReference>
<keyword evidence="10" id="KW-1185">Reference proteome</keyword>
<feature type="transmembrane region" description="Helical" evidence="7">
    <location>
        <begin position="580"/>
        <end position="605"/>
    </location>
</feature>
<dbReference type="InterPro" id="IPR004680">
    <property type="entry name" value="Cit_transptr-like_dom"/>
</dbReference>
<evidence type="ECO:0000259" key="8">
    <source>
        <dbReference type="PROSITE" id="PS51382"/>
    </source>
</evidence>
<keyword evidence="5 7" id="KW-0472">Membrane</keyword>
<feature type="domain" description="SPX" evidence="8">
    <location>
        <begin position="109"/>
        <end position="375"/>
    </location>
</feature>
<dbReference type="AlphaFoldDB" id="A0A8H3FGX3"/>
<dbReference type="PROSITE" id="PS51382">
    <property type="entry name" value="SPX"/>
    <property type="match status" value="1"/>
</dbReference>
<feature type="transmembrane region" description="Helical" evidence="7">
    <location>
        <begin position="845"/>
        <end position="872"/>
    </location>
</feature>
<feature type="transmembrane region" description="Helical" evidence="7">
    <location>
        <begin position="709"/>
        <end position="732"/>
    </location>
</feature>
<reference evidence="9" key="1">
    <citation type="submission" date="2021-03" db="EMBL/GenBank/DDBJ databases">
        <authorList>
            <person name="Tagirdzhanova G."/>
        </authorList>
    </citation>
    <scope>NUCLEOTIDE SEQUENCE</scope>
</reference>
<dbReference type="GO" id="GO:0006817">
    <property type="term" value="P:phosphate ion transport"/>
    <property type="evidence" value="ECO:0007669"/>
    <property type="project" value="TreeGrafter"/>
</dbReference>
<name>A0A8H3FGX3_9LECA</name>
<comment type="subcellular location">
    <subcellularLocation>
        <location evidence="1">Membrane</location>
        <topology evidence="1">Multi-pass membrane protein</topology>
    </subcellularLocation>
</comment>
<dbReference type="GO" id="GO:0006797">
    <property type="term" value="P:polyphosphate metabolic process"/>
    <property type="evidence" value="ECO:0007669"/>
    <property type="project" value="TreeGrafter"/>
</dbReference>
<evidence type="ECO:0000313" key="10">
    <source>
        <dbReference type="Proteomes" id="UP000664169"/>
    </source>
</evidence>
<gene>
    <name evidence="9" type="ORF">GOMPHAMPRED_003613</name>
</gene>
<evidence type="ECO:0000256" key="1">
    <source>
        <dbReference type="ARBA" id="ARBA00004141"/>
    </source>
</evidence>
<dbReference type="GO" id="GO:0005886">
    <property type="term" value="C:plasma membrane"/>
    <property type="evidence" value="ECO:0007669"/>
    <property type="project" value="TreeGrafter"/>
</dbReference>
<evidence type="ECO:0000256" key="3">
    <source>
        <dbReference type="ARBA" id="ARBA00022692"/>
    </source>
</evidence>
<dbReference type="InterPro" id="IPR004331">
    <property type="entry name" value="SPX_dom"/>
</dbReference>
<evidence type="ECO:0000256" key="7">
    <source>
        <dbReference type="SAM" id="Phobius"/>
    </source>
</evidence>
<evidence type="ECO:0000256" key="2">
    <source>
        <dbReference type="ARBA" id="ARBA00022448"/>
    </source>
</evidence>
<evidence type="ECO:0000256" key="4">
    <source>
        <dbReference type="ARBA" id="ARBA00022989"/>
    </source>
</evidence>